<feature type="region of interest" description="Disordered" evidence="1">
    <location>
        <begin position="74"/>
        <end position="96"/>
    </location>
</feature>
<gene>
    <name evidence="2" type="ORF">PACLA_8A087163</name>
</gene>
<evidence type="ECO:0000256" key="1">
    <source>
        <dbReference type="SAM" id="MobiDB-lite"/>
    </source>
</evidence>
<dbReference type="PANTHER" id="PTHR37932:SF1">
    <property type="entry name" value="SMALL LYSINE-RICH PROTEIN 1"/>
    <property type="match status" value="1"/>
</dbReference>
<dbReference type="OrthoDB" id="5989977at2759"/>
<proteinExistence type="predicted"/>
<name>A0A6S7IJZ9_PARCT</name>
<dbReference type="PANTHER" id="PTHR37932">
    <property type="entry name" value="SMALL LYSINE-RICH PROTEIN 1"/>
    <property type="match status" value="1"/>
</dbReference>
<comment type="caution">
    <text evidence="2">The sequence shown here is derived from an EMBL/GenBank/DDBJ whole genome shotgun (WGS) entry which is preliminary data.</text>
</comment>
<evidence type="ECO:0000313" key="3">
    <source>
        <dbReference type="Proteomes" id="UP001152795"/>
    </source>
</evidence>
<feature type="compositionally biased region" description="Basic residues" evidence="1">
    <location>
        <begin position="15"/>
        <end position="37"/>
    </location>
</feature>
<protein>
    <submittedName>
        <fullName evidence="2">Uncharacterized protein</fullName>
    </submittedName>
</protein>
<dbReference type="EMBL" id="CACRXK020009817">
    <property type="protein sequence ID" value="CAB4018027.1"/>
    <property type="molecule type" value="Genomic_DNA"/>
</dbReference>
<feature type="region of interest" description="Disordered" evidence="1">
    <location>
        <begin position="1"/>
        <end position="51"/>
    </location>
</feature>
<evidence type="ECO:0000313" key="2">
    <source>
        <dbReference type="EMBL" id="CAB4018027.1"/>
    </source>
</evidence>
<accession>A0A6S7IJZ9</accession>
<feature type="compositionally biased region" description="Basic residues" evidence="1">
    <location>
        <begin position="84"/>
        <end position="96"/>
    </location>
</feature>
<keyword evidence="3" id="KW-1185">Reference proteome</keyword>
<dbReference type="AlphaFoldDB" id="A0A6S7IJZ9"/>
<dbReference type="InterPro" id="IPR037760">
    <property type="entry name" value="SMKR1"/>
</dbReference>
<organism evidence="2 3">
    <name type="scientific">Paramuricea clavata</name>
    <name type="common">Red gorgonian</name>
    <name type="synonym">Violescent sea-whip</name>
    <dbReference type="NCBI Taxonomy" id="317549"/>
    <lineage>
        <taxon>Eukaryota</taxon>
        <taxon>Metazoa</taxon>
        <taxon>Cnidaria</taxon>
        <taxon>Anthozoa</taxon>
        <taxon>Octocorallia</taxon>
        <taxon>Malacalcyonacea</taxon>
        <taxon>Plexauridae</taxon>
        <taxon>Paramuricea</taxon>
    </lineage>
</organism>
<dbReference type="Proteomes" id="UP001152795">
    <property type="component" value="Unassembled WGS sequence"/>
</dbReference>
<reference evidence="2" key="1">
    <citation type="submission" date="2020-04" db="EMBL/GenBank/DDBJ databases">
        <authorList>
            <person name="Alioto T."/>
            <person name="Alioto T."/>
            <person name="Gomez Garrido J."/>
        </authorList>
    </citation>
    <scope>NUCLEOTIDE SEQUENCE</scope>
    <source>
        <strain evidence="2">A484AB</strain>
    </source>
</reference>
<sequence>MPETKKSLHSAKSPAKPRGRSKSPSKKSKKSSKKGKSKSCSASPKKSNVDLLSKPAMENAYYISHNAPQFLAFRGFGWEGSGGKTKKKGKKKGKKK</sequence>